<dbReference type="Proteomes" id="UP000004358">
    <property type="component" value="Unassembled WGS sequence"/>
</dbReference>
<dbReference type="PANTHER" id="PTHR30595:SF6">
    <property type="entry name" value="SCHLAFEN ALBA-2 DOMAIN-CONTAINING PROTEIN"/>
    <property type="match status" value="1"/>
</dbReference>
<organism evidence="4 5">
    <name type="scientific">Blastopirellula marina DSM 3645</name>
    <dbReference type="NCBI Taxonomy" id="314230"/>
    <lineage>
        <taxon>Bacteria</taxon>
        <taxon>Pseudomonadati</taxon>
        <taxon>Planctomycetota</taxon>
        <taxon>Planctomycetia</taxon>
        <taxon>Pirellulales</taxon>
        <taxon>Pirellulaceae</taxon>
        <taxon>Blastopirellula</taxon>
    </lineage>
</organism>
<dbReference type="Pfam" id="PF13749">
    <property type="entry name" value="HATPase_c_4"/>
    <property type="match status" value="1"/>
</dbReference>
<evidence type="ECO:0000259" key="3">
    <source>
        <dbReference type="PROSITE" id="PS51747"/>
    </source>
</evidence>
<dbReference type="eggNOG" id="COG0117">
    <property type="taxonomic scope" value="Bacteria"/>
</dbReference>
<feature type="region of interest" description="Disordered" evidence="1">
    <location>
        <begin position="1"/>
        <end position="26"/>
    </location>
</feature>
<gene>
    <name evidence="4" type="ORF">DSM3645_29881</name>
</gene>
<dbReference type="Gene3D" id="3.30.565.60">
    <property type="match status" value="1"/>
</dbReference>
<comment type="caution">
    <text evidence="4">The sequence shown here is derived from an EMBL/GenBank/DDBJ whole genome shotgun (WGS) entry which is preliminary data.</text>
</comment>
<feature type="domain" description="CMP/dCMP-type deaminase" evidence="3">
    <location>
        <begin position="1"/>
        <end position="126"/>
    </location>
</feature>
<dbReference type="InterPro" id="IPR038475">
    <property type="entry name" value="RecG_C_sf"/>
</dbReference>
<dbReference type="STRING" id="314230.DSM3645_29881"/>
<dbReference type="PROSITE" id="PS50987">
    <property type="entry name" value="HTH_ARSR_2"/>
    <property type="match status" value="1"/>
</dbReference>
<dbReference type="InterPro" id="IPR002125">
    <property type="entry name" value="CMP_dCMP_dom"/>
</dbReference>
<dbReference type="SUPFAM" id="SSF53927">
    <property type="entry name" value="Cytidine deaminase-like"/>
    <property type="match status" value="1"/>
</dbReference>
<dbReference type="InterPro" id="IPR016193">
    <property type="entry name" value="Cytidine_deaminase-like"/>
</dbReference>
<accession>A3ZXK1</accession>
<proteinExistence type="predicted"/>
<evidence type="ECO:0000256" key="1">
    <source>
        <dbReference type="SAM" id="MobiDB-lite"/>
    </source>
</evidence>
<dbReference type="Pfam" id="PF00383">
    <property type="entry name" value="dCMP_cyt_deam_1"/>
    <property type="match status" value="1"/>
</dbReference>
<dbReference type="EMBL" id="AANZ01000018">
    <property type="protein sequence ID" value="EAQ78796.1"/>
    <property type="molecule type" value="Genomic_DNA"/>
</dbReference>
<protein>
    <recommendedName>
        <fullName evidence="6">CMP/dCMP-type deaminase domain-containing protein</fullName>
    </recommendedName>
</protein>
<evidence type="ECO:0000313" key="5">
    <source>
        <dbReference type="Proteomes" id="UP000004358"/>
    </source>
</evidence>
<dbReference type="AlphaFoldDB" id="A3ZXK1"/>
<dbReference type="GO" id="GO:0003824">
    <property type="term" value="F:catalytic activity"/>
    <property type="evidence" value="ECO:0007669"/>
    <property type="project" value="InterPro"/>
</dbReference>
<dbReference type="PROSITE" id="PS51747">
    <property type="entry name" value="CYT_DCMP_DEAMINASES_2"/>
    <property type="match status" value="1"/>
</dbReference>
<feature type="compositionally biased region" description="Basic and acidic residues" evidence="1">
    <location>
        <begin position="1"/>
        <end position="19"/>
    </location>
</feature>
<dbReference type="PANTHER" id="PTHR30595">
    <property type="entry name" value="GLPR-RELATED TRANSCRIPTIONAL REPRESSOR"/>
    <property type="match status" value="1"/>
</dbReference>
<evidence type="ECO:0000259" key="2">
    <source>
        <dbReference type="PROSITE" id="PS50987"/>
    </source>
</evidence>
<dbReference type="eggNOG" id="COG2865">
    <property type="taxonomic scope" value="Bacteria"/>
</dbReference>
<sequence>MMEKAIEVMRQSVQEHRPDGSPSPQVGAVLVRPDGSIETAARGELRDGNHAEFTLLERKCAAENLEGCVLFATLEPCLNRNSPKRGCARHIVGARIREVYVGIEDDNPKVAGKGIEYLRRSGVTVHLFDRELQEVILDENKSFFEWARQQIDAIEDKKILLSKYELSATAVTLQDLSTKALNAYRTRAKLAPKVGSSDFQRFLLQQGILVESGDSVAPSGFGLLLFGEDSSLALPHGRLLARVELPNGKSSRKEFSEALVLLPGELEAWLDTVLPSTVDRRRMERKEAVDLPFEMIREAVVNALIHRDYDLIGQKCHLIITPDTITIKSPGGPIPPVTLDQMRAFSAPIKSRNPLLHYVFSRMGMAEEQGYGLSSLKSYAEDLGLPLPRYSMDGDLLVLTIYRNVESAIGALSPEELQSLSDSERQGWLWLATKDVVSSAEYAEAMGLAKRAATLHLKSFINCGLVATTGRGRSIMYHVLR</sequence>
<dbReference type="InterPro" id="IPR001845">
    <property type="entry name" value="HTH_ArsR_DNA-bd_dom"/>
</dbReference>
<dbReference type="HOGENOM" id="CLU_555126_0_0_0"/>
<evidence type="ECO:0008006" key="6">
    <source>
        <dbReference type="Google" id="ProtNLM"/>
    </source>
</evidence>
<dbReference type="Gene3D" id="3.40.140.10">
    <property type="entry name" value="Cytidine Deaminase, domain 2"/>
    <property type="match status" value="1"/>
</dbReference>
<dbReference type="GO" id="GO:0003700">
    <property type="term" value="F:DNA-binding transcription factor activity"/>
    <property type="evidence" value="ECO:0007669"/>
    <property type="project" value="InterPro"/>
</dbReference>
<evidence type="ECO:0000313" key="4">
    <source>
        <dbReference type="EMBL" id="EAQ78796.1"/>
    </source>
</evidence>
<name>A3ZXK1_9BACT</name>
<reference evidence="4 5" key="1">
    <citation type="submission" date="2006-02" db="EMBL/GenBank/DDBJ databases">
        <authorList>
            <person name="Amann R."/>
            <person name="Ferriera S."/>
            <person name="Johnson J."/>
            <person name="Kravitz S."/>
            <person name="Halpern A."/>
            <person name="Remington K."/>
            <person name="Beeson K."/>
            <person name="Tran B."/>
            <person name="Rogers Y.-H."/>
            <person name="Friedman R."/>
            <person name="Venter J.C."/>
        </authorList>
    </citation>
    <scope>NUCLEOTIDE SEQUENCE [LARGE SCALE GENOMIC DNA]</scope>
    <source>
        <strain evidence="4 5">DSM 3645</strain>
    </source>
</reference>
<feature type="domain" description="HTH arsR-type" evidence="2">
    <location>
        <begin position="405"/>
        <end position="481"/>
    </location>
</feature>